<feature type="transmembrane region" description="Helical" evidence="1">
    <location>
        <begin position="21"/>
        <end position="43"/>
    </location>
</feature>
<keyword evidence="1" id="KW-0472">Membrane</keyword>
<evidence type="ECO:0000313" key="2">
    <source>
        <dbReference type="EMBL" id="JAH48034.1"/>
    </source>
</evidence>
<evidence type="ECO:0000256" key="1">
    <source>
        <dbReference type="SAM" id="Phobius"/>
    </source>
</evidence>
<accession>A0A0E9T343</accession>
<dbReference type="AlphaFoldDB" id="A0A0E9T343"/>
<dbReference type="EMBL" id="GBXM01060543">
    <property type="protein sequence ID" value="JAH48034.1"/>
    <property type="molecule type" value="Transcribed_RNA"/>
</dbReference>
<proteinExistence type="predicted"/>
<name>A0A0E9T343_ANGAN</name>
<protein>
    <submittedName>
        <fullName evidence="2">Uncharacterized protein</fullName>
    </submittedName>
</protein>
<keyword evidence="1" id="KW-0812">Transmembrane</keyword>
<reference evidence="2" key="1">
    <citation type="submission" date="2014-11" db="EMBL/GenBank/DDBJ databases">
        <authorList>
            <person name="Amaro Gonzalez C."/>
        </authorList>
    </citation>
    <scope>NUCLEOTIDE SEQUENCE</scope>
</reference>
<sequence>MRKTIFICKHTTVYKYNRIGCNVMICFLLHGLAVLWSLPVWIFKSFALMLFHYLVDDLQTVVKDC</sequence>
<organism evidence="2">
    <name type="scientific">Anguilla anguilla</name>
    <name type="common">European freshwater eel</name>
    <name type="synonym">Muraena anguilla</name>
    <dbReference type="NCBI Taxonomy" id="7936"/>
    <lineage>
        <taxon>Eukaryota</taxon>
        <taxon>Metazoa</taxon>
        <taxon>Chordata</taxon>
        <taxon>Craniata</taxon>
        <taxon>Vertebrata</taxon>
        <taxon>Euteleostomi</taxon>
        <taxon>Actinopterygii</taxon>
        <taxon>Neopterygii</taxon>
        <taxon>Teleostei</taxon>
        <taxon>Anguilliformes</taxon>
        <taxon>Anguillidae</taxon>
        <taxon>Anguilla</taxon>
    </lineage>
</organism>
<keyword evidence="1" id="KW-1133">Transmembrane helix</keyword>
<reference evidence="2" key="2">
    <citation type="journal article" date="2015" name="Fish Shellfish Immunol.">
        <title>Early steps in the European eel (Anguilla anguilla)-Vibrio vulnificus interaction in the gills: Role of the RtxA13 toxin.</title>
        <authorList>
            <person name="Callol A."/>
            <person name="Pajuelo D."/>
            <person name="Ebbesson L."/>
            <person name="Teles M."/>
            <person name="MacKenzie S."/>
            <person name="Amaro C."/>
        </authorList>
    </citation>
    <scope>NUCLEOTIDE SEQUENCE</scope>
</reference>